<comment type="subunit">
    <text evidence="7">Forms a heterodimer with the catalytic subunit Mettl1. Interacts with mei-P26 and weakly interacts with bgcn; required for the function or formation of the mei-P26-bgcn-bam-sxl complex. Interacts with nanos; may be involved in mei-P26-dependent derepression of the BMP signaling pathway. Interacts with Myc; the interaction may be mediated by mei-P26 and may be involved in the regulation of ribosome biogenesis.</text>
</comment>
<keyword evidence="3" id="KW-0819">tRNA processing</keyword>
<dbReference type="WBParaSite" id="SVE_0641700.1">
    <property type="protein sequence ID" value="SVE_0641700.1"/>
    <property type="gene ID" value="SVE_0641700"/>
</dbReference>
<reference evidence="10" key="2">
    <citation type="submission" date="2015-08" db="UniProtKB">
        <authorList>
            <consortium name="WormBaseParasite"/>
        </authorList>
    </citation>
    <scope>IDENTIFICATION</scope>
</reference>
<proteinExistence type="predicted"/>
<dbReference type="PROSITE" id="PS00678">
    <property type="entry name" value="WD_REPEATS_1"/>
    <property type="match status" value="1"/>
</dbReference>
<dbReference type="Pfam" id="PF00400">
    <property type="entry name" value="WD40"/>
    <property type="match status" value="1"/>
</dbReference>
<dbReference type="InterPro" id="IPR001680">
    <property type="entry name" value="WD40_rpt"/>
</dbReference>
<dbReference type="Gene3D" id="2.130.10.10">
    <property type="entry name" value="YVTN repeat-like/Quinoprotein amine dehydrogenase"/>
    <property type="match status" value="1"/>
</dbReference>
<dbReference type="Proteomes" id="UP000035680">
    <property type="component" value="Unassembled WGS sequence"/>
</dbReference>
<dbReference type="PROSITE" id="PS50294">
    <property type="entry name" value="WD_REPEATS_REGION"/>
    <property type="match status" value="1"/>
</dbReference>
<evidence type="ECO:0000256" key="2">
    <source>
        <dbReference type="ARBA" id="ARBA00022574"/>
    </source>
</evidence>
<accession>A0A0K0FC53</accession>
<comment type="subcellular location">
    <subcellularLocation>
        <location evidence="1">Nucleus</location>
    </subcellularLocation>
</comment>
<evidence type="ECO:0000256" key="4">
    <source>
        <dbReference type="ARBA" id="ARBA00022737"/>
    </source>
</evidence>
<evidence type="ECO:0000256" key="8">
    <source>
        <dbReference type="PROSITE-ProRule" id="PRU00221"/>
    </source>
</evidence>
<dbReference type="InterPro" id="IPR019775">
    <property type="entry name" value="WD40_repeat_CS"/>
</dbReference>
<organism evidence="9 10">
    <name type="scientific">Strongyloides venezuelensis</name>
    <name type="common">Threadworm</name>
    <dbReference type="NCBI Taxonomy" id="75913"/>
    <lineage>
        <taxon>Eukaryota</taxon>
        <taxon>Metazoa</taxon>
        <taxon>Ecdysozoa</taxon>
        <taxon>Nematoda</taxon>
        <taxon>Chromadorea</taxon>
        <taxon>Rhabditida</taxon>
        <taxon>Tylenchina</taxon>
        <taxon>Panagrolaimomorpha</taxon>
        <taxon>Strongyloidoidea</taxon>
        <taxon>Strongyloididae</taxon>
        <taxon>Strongyloides</taxon>
    </lineage>
</organism>
<dbReference type="PANTHER" id="PTHR16288">
    <property type="entry name" value="WD40 REPEAT PROTEIN 4"/>
    <property type="match status" value="1"/>
</dbReference>
<dbReference type="GO" id="GO:0006400">
    <property type="term" value="P:tRNA modification"/>
    <property type="evidence" value="ECO:0007669"/>
    <property type="project" value="TreeGrafter"/>
</dbReference>
<dbReference type="InterPro" id="IPR028884">
    <property type="entry name" value="Trm82"/>
</dbReference>
<dbReference type="PROSITE" id="PS50082">
    <property type="entry name" value="WD_REPEATS_2"/>
    <property type="match status" value="1"/>
</dbReference>
<protein>
    <submittedName>
        <fullName evidence="10">WD_REPEATS_REGION domain-containing protein</fullName>
    </submittedName>
</protein>
<dbReference type="GO" id="GO:0005829">
    <property type="term" value="C:cytosol"/>
    <property type="evidence" value="ECO:0007669"/>
    <property type="project" value="TreeGrafter"/>
</dbReference>
<sequence>MAFLKYHKNELFIFVGNKVSIYDIKNEWSLKFSTTLELPSDIPYTNETTISHYKNVPSTVLCANISKNGDKMCLATANKVGYIYEKDSNGTFKEYSKRPHLFVLKATTVIGFSNSEEHLLIADRHGTLTRYGLTDKAIEKEKEAKKISVFGEPNELGGEGLVGHISMILDFDINANDTLIFTGDRDEKIKVSRYPESYVIERMLLGHEGYISTVISLPNNKLLSGGSDGNVFIWDVESGKIIDSMHFDEEVIRKVKVIENSENTFKGIVTLEGENYFHLLEYSNSTWVVSEEIYANNGLEGDFFFDIVYTSNFITVNNSGFYEIDSKTFEVTNINDRFSNSEDMKEVIETLKSLNDPLPALHLCKDPDSANIEEYMKKKEERISKKLKISKD</sequence>
<dbReference type="PANTHER" id="PTHR16288:SF0">
    <property type="entry name" value="TRNA (GUANINE-N(7)-)-METHYLTRANSFERASE NON-CATALYTIC SUBUNIT WDR4"/>
    <property type="match status" value="1"/>
</dbReference>
<reference evidence="9" key="1">
    <citation type="submission" date="2014-07" db="EMBL/GenBank/DDBJ databases">
        <authorList>
            <person name="Martin A.A"/>
            <person name="De Silva N."/>
        </authorList>
    </citation>
    <scope>NUCLEOTIDE SEQUENCE</scope>
</reference>
<evidence type="ECO:0000256" key="7">
    <source>
        <dbReference type="ARBA" id="ARBA00093542"/>
    </source>
</evidence>
<dbReference type="InterPro" id="IPR015943">
    <property type="entry name" value="WD40/YVTN_repeat-like_dom_sf"/>
</dbReference>
<evidence type="ECO:0000256" key="3">
    <source>
        <dbReference type="ARBA" id="ARBA00022694"/>
    </source>
</evidence>
<evidence type="ECO:0000313" key="9">
    <source>
        <dbReference type="Proteomes" id="UP000035680"/>
    </source>
</evidence>
<dbReference type="AlphaFoldDB" id="A0A0K0FC53"/>
<keyword evidence="5" id="KW-0539">Nucleus</keyword>
<dbReference type="InterPro" id="IPR036322">
    <property type="entry name" value="WD40_repeat_dom_sf"/>
</dbReference>
<evidence type="ECO:0000256" key="6">
    <source>
        <dbReference type="ARBA" id="ARBA00093337"/>
    </source>
</evidence>
<evidence type="ECO:0000256" key="1">
    <source>
        <dbReference type="ARBA" id="ARBA00004123"/>
    </source>
</evidence>
<keyword evidence="4" id="KW-0677">Repeat</keyword>
<evidence type="ECO:0000313" key="10">
    <source>
        <dbReference type="WBParaSite" id="SVE_0641700.1"/>
    </source>
</evidence>
<dbReference type="STRING" id="75913.A0A0K0FC53"/>
<dbReference type="GO" id="GO:0005634">
    <property type="term" value="C:nucleus"/>
    <property type="evidence" value="ECO:0007669"/>
    <property type="project" value="UniProtKB-SubCell"/>
</dbReference>
<name>A0A0K0FC53_STRVS</name>
<dbReference type="SMART" id="SM00320">
    <property type="entry name" value="WD40"/>
    <property type="match status" value="2"/>
</dbReference>
<evidence type="ECO:0000256" key="5">
    <source>
        <dbReference type="ARBA" id="ARBA00023242"/>
    </source>
</evidence>
<feature type="repeat" description="WD" evidence="8">
    <location>
        <begin position="204"/>
        <end position="244"/>
    </location>
</feature>
<dbReference type="GO" id="GO:0043527">
    <property type="term" value="C:tRNA methyltransferase complex"/>
    <property type="evidence" value="ECO:0007669"/>
    <property type="project" value="TreeGrafter"/>
</dbReference>
<keyword evidence="9" id="KW-1185">Reference proteome</keyword>
<dbReference type="GO" id="GO:0036265">
    <property type="term" value="P:RNA (guanine-N7)-methylation"/>
    <property type="evidence" value="ECO:0007669"/>
    <property type="project" value="InterPro"/>
</dbReference>
<comment type="function">
    <text evidence="6">Required for the Mettl1-dependent formation of N(7)-methylguanine at position 46 (m7G46) in tRNA. In the Mettl1-wuho methyltransferase complex, it is required to stabilize and induce conformational changes of the catalytic subunit. Required for binding of nanos mRNA and repression of translation by the mei-P26-bgcn-bam-sxl complex. May cooperate with mei-P26 and nanos to derepress the BMP signaling pathway. May cooperate with mei-P26 to suppress expression of a subset of microRNAs. May cooperate with mei-P26 to regulate bam expression levels in germline cells during gametogenesis. Required to promote mitosis to meiosis transition during gametogenesis. May regulate germline cell division in part by regulating ribosome biogenesis.</text>
</comment>
<dbReference type="SUPFAM" id="SSF50978">
    <property type="entry name" value="WD40 repeat-like"/>
    <property type="match status" value="1"/>
</dbReference>
<keyword evidence="2 8" id="KW-0853">WD repeat</keyword>